<dbReference type="EMBL" id="JMCC02000077">
    <property type="protein sequence ID" value="KIG14170.1"/>
    <property type="molecule type" value="Genomic_DNA"/>
</dbReference>
<name>A0A0C2CX20_9BACT</name>
<comment type="caution">
    <text evidence="7">The sequence shown here is derived from an EMBL/GenBank/DDBJ whole genome shotgun (WGS) entry which is preliminary data.</text>
</comment>
<keyword evidence="3" id="KW-0479">Metal-binding</keyword>
<evidence type="ECO:0000256" key="2">
    <source>
        <dbReference type="ARBA" id="ARBA00007581"/>
    </source>
</evidence>
<dbReference type="Proteomes" id="UP000031599">
    <property type="component" value="Unassembled WGS sequence"/>
</dbReference>
<dbReference type="GO" id="GO:0016702">
    <property type="term" value="F:oxidoreductase activity, acting on single donors with incorporation of molecular oxygen, incorporation of two atoms of oxygen"/>
    <property type="evidence" value="ECO:0007669"/>
    <property type="project" value="UniProtKB-ARBA"/>
</dbReference>
<keyword evidence="4" id="KW-0862">Zinc</keyword>
<evidence type="ECO:0000256" key="5">
    <source>
        <dbReference type="ARBA" id="ARBA00023002"/>
    </source>
</evidence>
<dbReference type="InterPro" id="IPR004183">
    <property type="entry name" value="Xdiol_dOase_suB"/>
</dbReference>
<evidence type="ECO:0000313" key="7">
    <source>
        <dbReference type="EMBL" id="KIG14170.1"/>
    </source>
</evidence>
<organism evidence="7 8">
    <name type="scientific">Enhygromyxa salina</name>
    <dbReference type="NCBI Taxonomy" id="215803"/>
    <lineage>
        <taxon>Bacteria</taxon>
        <taxon>Pseudomonadati</taxon>
        <taxon>Myxococcota</taxon>
        <taxon>Polyangia</taxon>
        <taxon>Nannocystales</taxon>
        <taxon>Nannocystaceae</taxon>
        <taxon>Enhygromyxa</taxon>
    </lineage>
</organism>
<gene>
    <name evidence="7" type="ORF">DB30_07028</name>
</gene>
<proteinExistence type="inferred from homology"/>
<evidence type="ECO:0000256" key="4">
    <source>
        <dbReference type="ARBA" id="ARBA00022833"/>
    </source>
</evidence>
<sequence length="277" mass="29444">MIGQSMTQQFDTQPTLFLGHGGGPLPLLDHAGHAELVRTWAPDLPIHAALHDRSVTTIVVISAHHESRDASVHVMADAAPGLLFDYSGFPPQSYEYTISNPGAPAVATRIVELLTGAGIPSALERGRGHDHGVFVPLMGLQVTTARPELPVVSVSLRGPVDYRAGEPQLTESHWAMGLALAPLRSEGVLLVGSGNTYHGRATPAEAAGFDTFLRSLGDTGPSALRRWAEHPAARGCHPRPEHLLPLLVCAGAASTSTQVESMPHDFMGHAASHFIFR</sequence>
<comment type="cofactor">
    <cofactor evidence="1">
        <name>Zn(2+)</name>
        <dbReference type="ChEBI" id="CHEBI:29105"/>
    </cofactor>
</comment>
<comment type="similarity">
    <text evidence="2">Belongs to the DODA-type extradiol aromatic ring-opening dioxygenase family.</text>
</comment>
<dbReference type="SUPFAM" id="SSF53213">
    <property type="entry name" value="LigB-like"/>
    <property type="match status" value="1"/>
</dbReference>
<feature type="domain" description="Extradiol ring-cleavage dioxygenase class III enzyme subunit B" evidence="6">
    <location>
        <begin position="46"/>
        <end position="269"/>
    </location>
</feature>
<dbReference type="InterPro" id="IPR014436">
    <property type="entry name" value="Extradiol_dOase_DODA"/>
</dbReference>
<dbReference type="Gene3D" id="3.40.830.10">
    <property type="entry name" value="LigB-like"/>
    <property type="match status" value="1"/>
</dbReference>
<accession>A0A0C2CX20</accession>
<dbReference type="PANTHER" id="PTHR30096">
    <property type="entry name" value="4,5-DOPA DIOXYGENASE EXTRADIOL-LIKE PROTEIN"/>
    <property type="match status" value="1"/>
</dbReference>
<dbReference type="AlphaFoldDB" id="A0A0C2CX20"/>
<evidence type="ECO:0000256" key="3">
    <source>
        <dbReference type="ARBA" id="ARBA00022723"/>
    </source>
</evidence>
<evidence type="ECO:0000313" key="8">
    <source>
        <dbReference type="Proteomes" id="UP000031599"/>
    </source>
</evidence>
<dbReference type="PIRSF" id="PIRSF006157">
    <property type="entry name" value="Doxgns_DODA"/>
    <property type="match status" value="1"/>
</dbReference>
<dbReference type="CDD" id="cd07363">
    <property type="entry name" value="45_DOPA_Dioxygenase"/>
    <property type="match status" value="1"/>
</dbReference>
<dbReference type="Pfam" id="PF02900">
    <property type="entry name" value="LigB"/>
    <property type="match status" value="1"/>
</dbReference>
<evidence type="ECO:0000256" key="1">
    <source>
        <dbReference type="ARBA" id="ARBA00001947"/>
    </source>
</evidence>
<evidence type="ECO:0000259" key="6">
    <source>
        <dbReference type="Pfam" id="PF02900"/>
    </source>
</evidence>
<protein>
    <recommendedName>
        <fullName evidence="6">Extradiol ring-cleavage dioxygenase class III enzyme subunit B domain-containing protein</fullName>
    </recommendedName>
</protein>
<dbReference type="GO" id="GO:0008198">
    <property type="term" value="F:ferrous iron binding"/>
    <property type="evidence" value="ECO:0007669"/>
    <property type="project" value="InterPro"/>
</dbReference>
<reference evidence="7 8" key="1">
    <citation type="submission" date="2014-12" db="EMBL/GenBank/DDBJ databases">
        <title>Genome assembly of Enhygromyxa salina DSM 15201.</title>
        <authorList>
            <person name="Sharma G."/>
            <person name="Subramanian S."/>
        </authorList>
    </citation>
    <scope>NUCLEOTIDE SEQUENCE [LARGE SCALE GENOMIC DNA]</scope>
    <source>
        <strain evidence="7 8">DSM 15201</strain>
    </source>
</reference>
<keyword evidence="5" id="KW-0560">Oxidoreductase</keyword>
<dbReference type="PANTHER" id="PTHR30096:SF0">
    <property type="entry name" value="4,5-DOPA DIOXYGENASE EXTRADIOL-LIKE PROTEIN"/>
    <property type="match status" value="1"/>
</dbReference>
<dbReference type="GO" id="GO:0008270">
    <property type="term" value="F:zinc ion binding"/>
    <property type="evidence" value="ECO:0007669"/>
    <property type="project" value="InterPro"/>
</dbReference>